<dbReference type="Proteomes" id="UP000683213">
    <property type="component" value="Unassembled WGS sequence"/>
</dbReference>
<dbReference type="GO" id="GO:0006260">
    <property type="term" value="P:DNA replication"/>
    <property type="evidence" value="ECO:0007669"/>
    <property type="project" value="UniProtKB-UniRule"/>
</dbReference>
<dbReference type="GO" id="GO:0003918">
    <property type="term" value="F:DNA topoisomerase type II (double strand cut, ATP-hydrolyzing) activity"/>
    <property type="evidence" value="ECO:0007669"/>
    <property type="project" value="UniProtKB-UniRule"/>
</dbReference>
<dbReference type="InterPro" id="IPR015320">
    <property type="entry name" value="TopoVI_B_transducer"/>
</dbReference>
<keyword evidence="5 6" id="KW-0413">Isomerase</keyword>
<evidence type="ECO:0000256" key="1">
    <source>
        <dbReference type="ARBA" id="ARBA00022741"/>
    </source>
</evidence>
<dbReference type="Proteomes" id="UP000577419">
    <property type="component" value="Unassembled WGS sequence"/>
</dbReference>
<feature type="binding site" evidence="6">
    <location>
        <position position="81"/>
    </location>
    <ligand>
        <name>ATP</name>
        <dbReference type="ChEBI" id="CHEBI:30616"/>
    </ligand>
</feature>
<protein>
    <recommendedName>
        <fullName evidence="6">Type 2 DNA topoisomerase 6 subunit B</fullName>
        <ecNumber evidence="6">5.6.2.2</ecNumber>
    </recommendedName>
    <alternativeName>
        <fullName evidence="6">Type II DNA topoisomerase VI subunit B</fullName>
        <shortName evidence="6">TopoVI-B</shortName>
    </alternativeName>
</protein>
<dbReference type="InterPro" id="IPR005734">
    <property type="entry name" value="TopoVI_B"/>
</dbReference>
<reference evidence="10" key="3">
    <citation type="submission" date="2021-05" db="EMBL/GenBank/DDBJ databases">
        <title>Protein family content uncovers lineage relationships and bacterial pathway maintenance mechanisms in DPANN archaea.</title>
        <authorList>
            <person name="Castelle C.J."/>
            <person name="Meheust R."/>
            <person name="Jaffe A.L."/>
            <person name="Seitz K."/>
            <person name="Gong X."/>
            <person name="Baker B.J."/>
            <person name="Banfield J.F."/>
        </authorList>
    </citation>
    <scope>NUCLEOTIDE SEQUENCE</scope>
    <source>
        <strain evidence="10">RIFCSPHIGHO2_01_FULL_GW2011_AR10_43_9</strain>
    </source>
</reference>
<keyword evidence="3 6" id="KW-0799">Topoisomerase</keyword>
<evidence type="ECO:0000256" key="2">
    <source>
        <dbReference type="ARBA" id="ARBA00022840"/>
    </source>
</evidence>
<keyword evidence="1 6" id="KW-0547">Nucleotide-binding</keyword>
<dbReference type="CDD" id="cd00823">
    <property type="entry name" value="TopoIIB_Trans"/>
    <property type="match status" value="1"/>
</dbReference>
<evidence type="ECO:0000256" key="7">
    <source>
        <dbReference type="SAM" id="MobiDB-lite"/>
    </source>
</evidence>
<dbReference type="GO" id="GO:0005524">
    <property type="term" value="F:ATP binding"/>
    <property type="evidence" value="ECO:0007669"/>
    <property type="project" value="UniProtKB-UniRule"/>
</dbReference>
<evidence type="ECO:0000256" key="4">
    <source>
        <dbReference type="ARBA" id="ARBA00023125"/>
    </source>
</evidence>
<feature type="domain" description="Histidine kinase/HSP90-like ATPase" evidence="8">
    <location>
        <begin position="34"/>
        <end position="157"/>
    </location>
</feature>
<dbReference type="InterPro" id="IPR020568">
    <property type="entry name" value="Ribosomal_Su5_D2-typ_SF"/>
</dbReference>
<dbReference type="EMBL" id="JAGVWF010000024">
    <property type="protein sequence ID" value="MBS3059114.1"/>
    <property type="molecule type" value="Genomic_DNA"/>
</dbReference>
<evidence type="ECO:0000313" key="9">
    <source>
        <dbReference type="EMBL" id="HIH08297.1"/>
    </source>
</evidence>
<feature type="binding site" evidence="6">
    <location>
        <position position="49"/>
    </location>
    <ligand>
        <name>ATP</name>
        <dbReference type="ChEBI" id="CHEBI:30616"/>
    </ligand>
</feature>
<name>A0A7J4IWY5_9ARCH</name>
<feature type="binding site" evidence="6">
    <location>
        <position position="453"/>
    </location>
    <ligand>
        <name>ATP</name>
        <dbReference type="ChEBI" id="CHEBI:30616"/>
    </ligand>
</feature>
<evidence type="ECO:0000313" key="11">
    <source>
        <dbReference type="Proteomes" id="UP000577419"/>
    </source>
</evidence>
<gene>
    <name evidence="6 9" type="primary">top6B</name>
    <name evidence="9" type="ORF">HA237_02930</name>
    <name evidence="10" type="ORF">J4224_01675</name>
</gene>
<feature type="region of interest" description="Disordered" evidence="7">
    <location>
        <begin position="536"/>
        <end position="569"/>
    </location>
</feature>
<dbReference type="NCBIfam" id="NF003218">
    <property type="entry name" value="PRK04184.1"/>
    <property type="match status" value="1"/>
</dbReference>
<dbReference type="PANTHER" id="PTHR48444:SF1">
    <property type="entry name" value="DNA TOPOISOMERASE 6 SUBUNIT B"/>
    <property type="match status" value="1"/>
</dbReference>
<dbReference type="GO" id="GO:0006265">
    <property type="term" value="P:DNA topological change"/>
    <property type="evidence" value="ECO:0007669"/>
    <property type="project" value="UniProtKB-UniRule"/>
</dbReference>
<feature type="compositionally biased region" description="Basic and acidic residues" evidence="7">
    <location>
        <begin position="368"/>
        <end position="380"/>
    </location>
</feature>
<dbReference type="GO" id="GO:0003677">
    <property type="term" value="F:DNA binding"/>
    <property type="evidence" value="ECO:0007669"/>
    <property type="project" value="UniProtKB-UniRule"/>
</dbReference>
<comment type="subunit">
    <text evidence="6">Homodimer. Heterotetramer of two Top6A and two Top6B chains.</text>
</comment>
<keyword evidence="2 6" id="KW-0067">ATP-binding</keyword>
<feature type="binding site" evidence="6">
    <location>
        <begin position="102"/>
        <end position="103"/>
    </location>
    <ligand>
        <name>ATP</name>
        <dbReference type="ChEBI" id="CHEBI:30616"/>
    </ligand>
</feature>
<feature type="region of interest" description="Disordered" evidence="7">
    <location>
        <begin position="364"/>
        <end position="383"/>
    </location>
</feature>
<evidence type="ECO:0000259" key="8">
    <source>
        <dbReference type="SMART" id="SM00387"/>
    </source>
</evidence>
<dbReference type="HAMAP" id="MF_00322">
    <property type="entry name" value="Top6B"/>
    <property type="match status" value="1"/>
</dbReference>
<comment type="similarity">
    <text evidence="6">Belongs to the TOP6B family.</text>
</comment>
<accession>A0A7J4IWY5</accession>
<dbReference type="AlphaFoldDB" id="A0A7J4IWY5"/>
<dbReference type="Gene3D" id="3.30.565.10">
    <property type="entry name" value="Histidine kinase-like ATPase, C-terminal domain"/>
    <property type="match status" value="1"/>
</dbReference>
<dbReference type="Pfam" id="PF09239">
    <property type="entry name" value="Topo-VIb_trans"/>
    <property type="match status" value="1"/>
</dbReference>
<organism evidence="9 11">
    <name type="scientific">Candidatus Iainarchaeum sp</name>
    <dbReference type="NCBI Taxonomy" id="3101447"/>
    <lineage>
        <taxon>Archaea</taxon>
        <taxon>Candidatus Iainarchaeota</taxon>
        <taxon>Candidatus Iainarchaeia</taxon>
        <taxon>Candidatus Iainarchaeales</taxon>
        <taxon>Candidatus Iainarchaeaceae</taxon>
        <taxon>Candidatus Iainarchaeum</taxon>
    </lineage>
</organism>
<dbReference type="Gene3D" id="1.10.8.50">
    <property type="match status" value="1"/>
</dbReference>
<proteinExistence type="inferred from homology"/>
<evidence type="ECO:0000256" key="3">
    <source>
        <dbReference type="ARBA" id="ARBA00023029"/>
    </source>
</evidence>
<reference evidence="9" key="1">
    <citation type="journal article" date="2020" name="bioRxiv">
        <title>A rank-normalized archaeal taxonomy based on genome phylogeny resolves widespread incomplete and uneven classifications.</title>
        <authorList>
            <person name="Rinke C."/>
            <person name="Chuvochina M."/>
            <person name="Mussig A.J."/>
            <person name="Chaumeil P.-A."/>
            <person name="Waite D.W."/>
            <person name="Whitman W.B."/>
            <person name="Parks D.H."/>
            <person name="Hugenholtz P."/>
        </authorList>
    </citation>
    <scope>NUCLEOTIDE SEQUENCE</scope>
    <source>
        <strain evidence="9">UBA10011</strain>
    </source>
</reference>
<keyword evidence="4 6" id="KW-0238">DNA-binding</keyword>
<dbReference type="EC" id="5.6.2.2" evidence="6"/>
<dbReference type="SMART" id="SM00387">
    <property type="entry name" value="HATPase_c"/>
    <property type="match status" value="1"/>
</dbReference>
<feature type="binding site" evidence="6">
    <location>
        <begin position="112"/>
        <end position="119"/>
    </location>
    <ligand>
        <name>ATP</name>
        <dbReference type="ChEBI" id="CHEBI:30616"/>
    </ligand>
</feature>
<dbReference type="Gene3D" id="3.30.230.10">
    <property type="match status" value="1"/>
</dbReference>
<dbReference type="SUPFAM" id="SSF55874">
    <property type="entry name" value="ATPase domain of HSP90 chaperone/DNA topoisomerase II/histidine kinase"/>
    <property type="match status" value="1"/>
</dbReference>
<evidence type="ECO:0000256" key="5">
    <source>
        <dbReference type="ARBA" id="ARBA00023235"/>
    </source>
</evidence>
<comment type="caution">
    <text evidence="9">The sequence shown here is derived from an EMBL/GenBank/DDBJ whole genome shotgun (WGS) entry which is preliminary data.</text>
</comment>
<comment type="catalytic activity">
    <reaction evidence="6">
        <text>ATP-dependent breakage, passage and rejoining of double-stranded DNA.</text>
        <dbReference type="EC" id="5.6.2.2"/>
    </reaction>
</comment>
<dbReference type="PIRSF" id="PIRSF006553">
    <property type="entry name" value="TopoVI_B"/>
    <property type="match status" value="1"/>
</dbReference>
<evidence type="ECO:0000313" key="10">
    <source>
        <dbReference type="EMBL" id="MBS3059114.1"/>
    </source>
</evidence>
<dbReference type="EMBL" id="DUFG01000016">
    <property type="protein sequence ID" value="HIH08297.1"/>
    <property type="molecule type" value="Genomic_DNA"/>
</dbReference>
<reference evidence="10" key="2">
    <citation type="submission" date="2021-03" db="EMBL/GenBank/DDBJ databases">
        <authorList>
            <person name="Jaffe A."/>
        </authorList>
    </citation>
    <scope>NUCLEOTIDE SEQUENCE</scope>
    <source>
        <strain evidence="10">RIFCSPHIGHO2_01_FULL_GW2011_AR10_43_9</strain>
    </source>
</reference>
<dbReference type="SUPFAM" id="SSF54211">
    <property type="entry name" value="Ribosomal protein S5 domain 2-like"/>
    <property type="match status" value="1"/>
</dbReference>
<dbReference type="NCBIfam" id="TIGR01052">
    <property type="entry name" value="top6b"/>
    <property type="match status" value="1"/>
</dbReference>
<sequence>MEKVISAEEISKEFKEHSVAEFFKKNMQMLGLTGKIKTLTTIVHEYVTNSLDACEEARILPDIEVQIEELGDGYYEITVKDNGPGLTKETVGKALGQLLAGTKFHRMMQMRGQQGIGASGCTMLSQITTGKPVKVITGTGKNKPMSLEISIDPKINQPKISNLVELNKEFKGLAVKARFKGVKYVKSEQAPLEYLRRTAIANPHAKIKFIAPDKSTTNFDRSAKDIPSKPVEMKPHPKGVTVDEIISLSRYTDSRQTSSFLKTEFDRMGDKALEEIRKNVSFDLRKDPKQLSWDEAEEIVKMFKKMNFIAPRTDGLRPIGEDRINKSLQSIVQPEYLSVVTRRPQVYSGGFPFQVEVSIAFGGNAGRGNEEQNQKTKEQEGGETNVFEPERKIEVMRFANRAPLLFDSGGCAITKAVQSIDWKRYGIKDLENAPLTIFVNLISVHIPYTSAGKQAISDEEEIMEELRLALMDSGRKTGIYISGKKREQEKQMKREIFYKYIPEIAFALNKLTKENEGKLRKNLEKLVLEKLRLEEEAEEKVKEEIEETMEKTKKNEKKRKKKTEAEEEN</sequence>
<dbReference type="PANTHER" id="PTHR48444">
    <property type="entry name" value="DNA TOPOISOMERASE 6 SUBUNIT B"/>
    <property type="match status" value="1"/>
</dbReference>
<dbReference type="InterPro" id="IPR036890">
    <property type="entry name" value="HATPase_C_sf"/>
</dbReference>
<dbReference type="InterPro" id="IPR003594">
    <property type="entry name" value="HATPase_dom"/>
</dbReference>
<feature type="compositionally biased region" description="Basic and acidic residues" evidence="7">
    <location>
        <begin position="536"/>
        <end position="553"/>
    </location>
</feature>
<comment type="function">
    <text evidence="6">Relaxes both positive and negative superturns and exhibits a strong decatenase activity.</text>
</comment>
<evidence type="ECO:0000256" key="6">
    <source>
        <dbReference type="HAMAP-Rule" id="MF_00322"/>
    </source>
</evidence>
<dbReference type="InterPro" id="IPR014721">
    <property type="entry name" value="Ribsml_uS5_D2-typ_fold_subgr"/>
</dbReference>
<dbReference type="Pfam" id="PF02518">
    <property type="entry name" value="HATPase_c"/>
    <property type="match status" value="1"/>
</dbReference>